<keyword evidence="2" id="KW-1185">Reference proteome</keyword>
<accession>A0A9N9H748</accession>
<name>A0A9N9H748_9GLOM</name>
<dbReference type="Proteomes" id="UP000789570">
    <property type="component" value="Unassembled WGS sequence"/>
</dbReference>
<proteinExistence type="predicted"/>
<protein>
    <submittedName>
        <fullName evidence="1">1691_t:CDS:1</fullName>
    </submittedName>
</protein>
<evidence type="ECO:0000313" key="1">
    <source>
        <dbReference type="EMBL" id="CAG8653740.1"/>
    </source>
</evidence>
<sequence length="42" mass="4310">SIEFGAKGLCVKDANSKSRAKFLCTKGAGSKGLFSSANVFAI</sequence>
<comment type="caution">
    <text evidence="1">The sequence shown here is derived from an EMBL/GenBank/DDBJ whole genome shotgun (WGS) entry which is preliminary data.</text>
</comment>
<organism evidence="1 2">
    <name type="scientific">Funneliformis caledonium</name>
    <dbReference type="NCBI Taxonomy" id="1117310"/>
    <lineage>
        <taxon>Eukaryota</taxon>
        <taxon>Fungi</taxon>
        <taxon>Fungi incertae sedis</taxon>
        <taxon>Mucoromycota</taxon>
        <taxon>Glomeromycotina</taxon>
        <taxon>Glomeromycetes</taxon>
        <taxon>Glomerales</taxon>
        <taxon>Glomeraceae</taxon>
        <taxon>Funneliformis</taxon>
    </lineage>
</organism>
<evidence type="ECO:0000313" key="2">
    <source>
        <dbReference type="Proteomes" id="UP000789570"/>
    </source>
</evidence>
<feature type="non-terminal residue" evidence="1">
    <location>
        <position position="1"/>
    </location>
</feature>
<reference evidence="1" key="1">
    <citation type="submission" date="2021-06" db="EMBL/GenBank/DDBJ databases">
        <authorList>
            <person name="Kallberg Y."/>
            <person name="Tangrot J."/>
            <person name="Rosling A."/>
        </authorList>
    </citation>
    <scope>NUCLEOTIDE SEQUENCE</scope>
    <source>
        <strain evidence="1">UK204</strain>
    </source>
</reference>
<dbReference type="AlphaFoldDB" id="A0A9N9H748"/>
<dbReference type="EMBL" id="CAJVPQ010004549">
    <property type="protein sequence ID" value="CAG8653740.1"/>
    <property type="molecule type" value="Genomic_DNA"/>
</dbReference>
<gene>
    <name evidence="1" type="ORF">FCALED_LOCUS11200</name>
</gene>